<dbReference type="PANTHER" id="PTHR22802">
    <property type="entry name" value="C-TYPE LECTIN SUPERFAMILY MEMBER"/>
    <property type="match status" value="1"/>
</dbReference>
<gene>
    <name evidence="3" type="ORF">MELIAE_LOCUS4108</name>
</gene>
<reference evidence="3" key="1">
    <citation type="submission" date="2021-12" db="EMBL/GenBank/DDBJ databases">
        <authorList>
            <person name="King R."/>
        </authorList>
    </citation>
    <scope>NUCLEOTIDE SEQUENCE</scope>
</reference>
<organism evidence="3 4">
    <name type="scientific">Brassicogethes aeneus</name>
    <name type="common">Rape pollen beetle</name>
    <name type="synonym">Meligethes aeneus</name>
    <dbReference type="NCBI Taxonomy" id="1431903"/>
    <lineage>
        <taxon>Eukaryota</taxon>
        <taxon>Metazoa</taxon>
        <taxon>Ecdysozoa</taxon>
        <taxon>Arthropoda</taxon>
        <taxon>Hexapoda</taxon>
        <taxon>Insecta</taxon>
        <taxon>Pterygota</taxon>
        <taxon>Neoptera</taxon>
        <taxon>Endopterygota</taxon>
        <taxon>Coleoptera</taxon>
        <taxon>Polyphaga</taxon>
        <taxon>Cucujiformia</taxon>
        <taxon>Nitidulidae</taxon>
        <taxon>Meligethinae</taxon>
        <taxon>Brassicogethes</taxon>
    </lineage>
</organism>
<dbReference type="Pfam" id="PF00059">
    <property type="entry name" value="Lectin_C"/>
    <property type="match status" value="1"/>
</dbReference>
<evidence type="ECO:0000313" key="4">
    <source>
        <dbReference type="Proteomes" id="UP001154078"/>
    </source>
</evidence>
<sequence>MAYSTTCQNTFYFIIANINRFGRVPLVHLSAEKSGHYVNDVVEHVLLSCSCRLIFLLLSPWPPPPLGRHQIIFDERKRENAFPSAELMLWKDKAHIKLISGVSGADKGAFTASVSQKGKSINLLNPSQIQSLINPSSNENTSQENIGLKGSEKSMFAFIIILFLLSSRSMVSTGDHNFAFGGSGDVKLHTSSGLLDLFIGSGGASSFIITGLDGATFTTSWSLLNKSGVTAGCCKWIAGGNVGLGLGVGQDSLNLTDIGNKKIFLEYIVSANWYEAYRACKVLGLDLFSIETIEIHDAISAALVQKGFNITNPIWTSGTCLGTGDDRDFYWMSTGEPIATDIWGLNQFDKPEPNNRFGNEDCVQMRFPQGWYLNDEQCQEEFYFLCEKLPCNSGKPASTIDIIKNNIN</sequence>
<dbReference type="InterPro" id="IPR051004">
    <property type="entry name" value="DC-SIGN_domain-containing"/>
</dbReference>
<dbReference type="SMART" id="SM00034">
    <property type="entry name" value="CLECT"/>
    <property type="match status" value="1"/>
</dbReference>
<evidence type="ECO:0000259" key="2">
    <source>
        <dbReference type="SMART" id="SM00034"/>
    </source>
</evidence>
<name>A0A9P0B0T5_BRAAE</name>
<dbReference type="PROSITE" id="PS00615">
    <property type="entry name" value="C_TYPE_LECTIN_1"/>
    <property type="match status" value="1"/>
</dbReference>
<dbReference type="InterPro" id="IPR016187">
    <property type="entry name" value="CTDL_fold"/>
</dbReference>
<protein>
    <recommendedName>
        <fullName evidence="2">C-type lectin domain-containing protein</fullName>
    </recommendedName>
</protein>
<dbReference type="PANTHER" id="PTHR22802:SF465">
    <property type="entry name" value="AT17652P-RELATED"/>
    <property type="match status" value="1"/>
</dbReference>
<dbReference type="Proteomes" id="UP001154078">
    <property type="component" value="Chromosome 2"/>
</dbReference>
<feature type="domain" description="C-type lectin" evidence="2">
    <location>
        <begin position="256"/>
        <end position="387"/>
    </location>
</feature>
<evidence type="ECO:0000313" key="3">
    <source>
        <dbReference type="EMBL" id="CAH0551522.1"/>
    </source>
</evidence>
<dbReference type="CDD" id="cd00037">
    <property type="entry name" value="CLECT"/>
    <property type="match status" value="1"/>
</dbReference>
<keyword evidence="4" id="KW-1185">Reference proteome</keyword>
<accession>A0A9P0B0T5</accession>
<proteinExistence type="predicted"/>
<dbReference type="InterPro" id="IPR001304">
    <property type="entry name" value="C-type_lectin-like"/>
</dbReference>
<dbReference type="OrthoDB" id="6328985at2759"/>
<evidence type="ECO:0000256" key="1">
    <source>
        <dbReference type="ARBA" id="ARBA00023157"/>
    </source>
</evidence>
<dbReference type="AlphaFoldDB" id="A0A9P0B0T5"/>
<keyword evidence="1" id="KW-1015">Disulfide bond</keyword>
<dbReference type="Gene3D" id="3.10.100.10">
    <property type="entry name" value="Mannose-Binding Protein A, subunit A"/>
    <property type="match status" value="1"/>
</dbReference>
<dbReference type="SUPFAM" id="SSF56436">
    <property type="entry name" value="C-type lectin-like"/>
    <property type="match status" value="1"/>
</dbReference>
<dbReference type="InterPro" id="IPR018378">
    <property type="entry name" value="C-type_lectin_CS"/>
</dbReference>
<dbReference type="EMBL" id="OV121133">
    <property type="protein sequence ID" value="CAH0551522.1"/>
    <property type="molecule type" value="Genomic_DNA"/>
</dbReference>
<dbReference type="InterPro" id="IPR016186">
    <property type="entry name" value="C-type_lectin-like/link_sf"/>
</dbReference>